<keyword evidence="2" id="KW-1185">Reference proteome</keyword>
<protein>
    <recommendedName>
        <fullName evidence="3">Lipoprotein</fullName>
    </recommendedName>
</protein>
<evidence type="ECO:0000313" key="1">
    <source>
        <dbReference type="EMBL" id="BAW19037.1"/>
    </source>
</evidence>
<dbReference type="GeneID" id="40074458"/>
<name>A0A1L7N0P7_9CAUD</name>
<reference evidence="1 2" key="1">
    <citation type="submission" date="2016-12" db="EMBL/GenBank/DDBJ databases">
        <title>Characterization of two jumbo phages RP12 and RP31 infecting the phytopathogen Ralstonia solanacearum.</title>
        <authorList>
            <person name="Kawasaki T."/>
            <person name="Yoshikawa G."/>
            <person name="Ogata H."/>
            <person name="Yamada T."/>
        </authorList>
    </citation>
    <scope>NUCLEOTIDE SEQUENCE [LARGE SCALE GENOMIC DNA]</scope>
    <source>
        <strain evidence="1 2">RP12</strain>
    </source>
</reference>
<evidence type="ECO:0000313" key="2">
    <source>
        <dbReference type="Proteomes" id="UP000222831"/>
    </source>
</evidence>
<dbReference type="RefSeq" id="YP_009598756.1">
    <property type="nucleotide sequence ID" value="NC_041911.1"/>
</dbReference>
<dbReference type="Proteomes" id="UP000222831">
    <property type="component" value="Segment"/>
</dbReference>
<evidence type="ECO:0008006" key="3">
    <source>
        <dbReference type="Google" id="ProtNLM"/>
    </source>
</evidence>
<proteinExistence type="predicted"/>
<dbReference type="KEGG" id="vg:40074458"/>
<organism evidence="1 2">
    <name type="scientific">Ralstonia phage RP12</name>
    <dbReference type="NCBI Taxonomy" id="1923889"/>
    <lineage>
        <taxon>Viruses</taxon>
        <taxon>Duplodnaviria</taxon>
        <taxon>Heunggongvirae</taxon>
        <taxon>Uroviricota</taxon>
        <taxon>Caudoviricetes</taxon>
        <taxon>Chimalliviridae</taxon>
        <taxon>Ripduovirus</taxon>
        <taxon>Ripduovirus RP12</taxon>
    </lineage>
</organism>
<sequence>MIRTTFSQVLFGILLSGCTVNTYHSSTYEPRFATRTTITRDVFLGVAGVEEKKEVKLATAPSEPEVKAHIRPECRVYVPLPVPEPKRIDLKELEAAPTAQEINAIALRNVQALHQQLKEYADMQKKHYADYVRRCVIK</sequence>
<dbReference type="PROSITE" id="PS51257">
    <property type="entry name" value="PROKAR_LIPOPROTEIN"/>
    <property type="match status" value="1"/>
</dbReference>
<accession>A0A1L7N0P7</accession>
<dbReference type="EMBL" id="AP017924">
    <property type="protein sequence ID" value="BAW19037.1"/>
    <property type="molecule type" value="Genomic_DNA"/>
</dbReference>